<gene>
    <name evidence="8" type="ORF">THITH_07940</name>
</gene>
<dbReference type="KEGG" id="tti:THITH_07940"/>
<dbReference type="PROSITE" id="PS00670">
    <property type="entry name" value="D_2_HYDROXYACID_DH_2"/>
    <property type="match status" value="1"/>
</dbReference>
<dbReference type="Proteomes" id="UP000005289">
    <property type="component" value="Chromosome"/>
</dbReference>
<sequence>MYRIQTFNNIAIRGLERFPRETYEVASSLPDPDAFMLRSHNLHETPIPDSVIAVGRAGSGVNNIPVDLLSERGVAVFNAPGANANAVKELVIGGLLLAARNLVPAAEYLRGLDSDLPDFEKRVEDGKKRFVGFELPGRTLGVIGLGAIGVKIANAARALGMHVIGYDPKITVESAWRLASDVERARSVDAVVSQADVITFHVPLNDQTRNILDATRIRSLKPGAIVINLARDGVVDDAALCAALDDNRLHAYVSDFPTPALVRHPRVIALPHLGASTAESEENCAVMIADQLRNYLENGNVVNAVNLPMLSLERKGDSRLAIVNRNLPDRVGQISHVLGQNGVNIVHLVNESRGDLAYTLLDVEGAVDAATAEAIAGIDGVLRFRIL</sequence>
<feature type="domain" description="D-isomer specific 2-hydroxyacid dehydrogenase catalytic" evidence="6">
    <location>
        <begin position="21"/>
        <end position="306"/>
    </location>
</feature>
<dbReference type="Gene3D" id="3.30.70.260">
    <property type="match status" value="1"/>
</dbReference>
<comment type="similarity">
    <text evidence="1 5">Belongs to the D-isomer specific 2-hydroxyacid dehydrogenase family.</text>
</comment>
<dbReference type="PANTHER" id="PTHR42938">
    <property type="entry name" value="FORMATE DEHYDROGENASE 1"/>
    <property type="match status" value="1"/>
</dbReference>
<dbReference type="InterPro" id="IPR029753">
    <property type="entry name" value="D-isomer_DH_CS"/>
</dbReference>
<dbReference type="InterPro" id="IPR006139">
    <property type="entry name" value="D-isomer_2_OHA_DH_cat_dom"/>
</dbReference>
<dbReference type="InterPro" id="IPR036291">
    <property type="entry name" value="NAD(P)-bd_dom_sf"/>
</dbReference>
<dbReference type="GO" id="GO:0051287">
    <property type="term" value="F:NAD binding"/>
    <property type="evidence" value="ECO:0007669"/>
    <property type="project" value="InterPro"/>
</dbReference>
<dbReference type="EMBL" id="CP007029">
    <property type="protein sequence ID" value="AHE98204.1"/>
    <property type="molecule type" value="Genomic_DNA"/>
</dbReference>
<reference evidence="8 9" key="1">
    <citation type="submission" date="2013-12" db="EMBL/GenBank/DDBJ databases">
        <authorList>
            <consortium name="DOE Joint Genome Institute"/>
            <person name="Muyzer G."/>
            <person name="Huntemann M."/>
            <person name="Han J."/>
            <person name="Chen A."/>
            <person name="Kyrpides N."/>
            <person name="Mavromatis K."/>
            <person name="Markowitz V."/>
            <person name="Palaniappan K."/>
            <person name="Ivanova N."/>
            <person name="Schaumberg A."/>
            <person name="Pati A."/>
            <person name="Liolios K."/>
            <person name="Nordberg H.P."/>
            <person name="Cantor M.N."/>
            <person name="Hua S.X."/>
            <person name="Woyke T."/>
        </authorList>
    </citation>
    <scope>NUCLEOTIDE SEQUENCE [LARGE SCALE GENOMIC DNA]</scope>
    <source>
        <strain evidence="8 9">ARh 1</strain>
    </source>
</reference>
<evidence type="ECO:0000256" key="2">
    <source>
        <dbReference type="ARBA" id="ARBA00023002"/>
    </source>
</evidence>
<dbReference type="GO" id="GO:0016616">
    <property type="term" value="F:oxidoreductase activity, acting on the CH-OH group of donors, NAD or NADP as acceptor"/>
    <property type="evidence" value="ECO:0007669"/>
    <property type="project" value="InterPro"/>
</dbReference>
<keyword evidence="2 5" id="KW-0560">Oxidoreductase</keyword>
<evidence type="ECO:0000313" key="9">
    <source>
        <dbReference type="Proteomes" id="UP000005289"/>
    </source>
</evidence>
<name>W0DHX1_9GAMM</name>
<dbReference type="Gene3D" id="3.40.50.720">
    <property type="entry name" value="NAD(P)-binding Rossmann-like Domain"/>
    <property type="match status" value="2"/>
</dbReference>
<protein>
    <submittedName>
        <fullName evidence="8">3-phosphoglycerate dehydrogenase</fullName>
    </submittedName>
</protein>
<evidence type="ECO:0000259" key="6">
    <source>
        <dbReference type="Pfam" id="PF00389"/>
    </source>
</evidence>
<dbReference type="InterPro" id="IPR029752">
    <property type="entry name" value="D-isomer_DH_CS1"/>
</dbReference>
<feature type="domain" description="D-isomer specific 2-hydroxyacid dehydrogenase NAD-binding" evidence="7">
    <location>
        <begin position="118"/>
        <end position="274"/>
    </location>
</feature>
<dbReference type="PROSITE" id="PS00065">
    <property type="entry name" value="D_2_HYDROXYACID_DH_1"/>
    <property type="match status" value="1"/>
</dbReference>
<dbReference type="PANTHER" id="PTHR42938:SF47">
    <property type="entry name" value="HYDROXYPYRUVATE REDUCTASE"/>
    <property type="match status" value="1"/>
</dbReference>
<dbReference type="HOGENOM" id="CLU_019796_9_0_6"/>
<keyword evidence="9" id="KW-1185">Reference proteome</keyword>
<evidence type="ECO:0000313" key="8">
    <source>
        <dbReference type="EMBL" id="AHE98204.1"/>
    </source>
</evidence>
<dbReference type="SUPFAM" id="SSF52283">
    <property type="entry name" value="Formate/glycerate dehydrogenase catalytic domain-like"/>
    <property type="match status" value="1"/>
</dbReference>
<dbReference type="CDD" id="cd12174">
    <property type="entry name" value="PGDH_like_3"/>
    <property type="match status" value="1"/>
</dbReference>
<dbReference type="AlphaFoldDB" id="W0DHX1"/>
<dbReference type="SUPFAM" id="SSF55021">
    <property type="entry name" value="ACT-like"/>
    <property type="match status" value="1"/>
</dbReference>
<dbReference type="InterPro" id="IPR045865">
    <property type="entry name" value="ACT-like_dom_sf"/>
</dbReference>
<dbReference type="RefSeq" id="WP_006747662.1">
    <property type="nucleotide sequence ID" value="NZ_CP007029.1"/>
</dbReference>
<proteinExistence type="inferred from homology"/>
<dbReference type="Pfam" id="PF02826">
    <property type="entry name" value="2-Hacid_dh_C"/>
    <property type="match status" value="1"/>
</dbReference>
<evidence type="ECO:0000256" key="3">
    <source>
        <dbReference type="ARBA" id="ARBA00023027"/>
    </source>
</evidence>
<dbReference type="SUPFAM" id="SSF51735">
    <property type="entry name" value="NAD(P)-binding Rossmann-fold domains"/>
    <property type="match status" value="1"/>
</dbReference>
<evidence type="ECO:0000256" key="1">
    <source>
        <dbReference type="ARBA" id="ARBA00005854"/>
    </source>
</evidence>
<dbReference type="OrthoDB" id="9805416at2"/>
<dbReference type="InterPro" id="IPR006140">
    <property type="entry name" value="D-isomer_DH_NAD-bd"/>
</dbReference>
<comment type="pathway">
    <text evidence="4">Amino-acid biosynthesis.</text>
</comment>
<keyword evidence="3" id="KW-0520">NAD</keyword>
<dbReference type="Pfam" id="PF00389">
    <property type="entry name" value="2-Hacid_dh"/>
    <property type="match status" value="1"/>
</dbReference>
<accession>W0DHX1</accession>
<evidence type="ECO:0000256" key="4">
    <source>
        <dbReference type="ARBA" id="ARBA00029440"/>
    </source>
</evidence>
<evidence type="ECO:0000256" key="5">
    <source>
        <dbReference type="RuleBase" id="RU003719"/>
    </source>
</evidence>
<organism evidence="8 9">
    <name type="scientific">Thioalkalivibrio paradoxus ARh 1</name>
    <dbReference type="NCBI Taxonomy" id="713585"/>
    <lineage>
        <taxon>Bacteria</taxon>
        <taxon>Pseudomonadati</taxon>
        <taxon>Pseudomonadota</taxon>
        <taxon>Gammaproteobacteria</taxon>
        <taxon>Chromatiales</taxon>
        <taxon>Ectothiorhodospiraceae</taxon>
        <taxon>Thioalkalivibrio</taxon>
    </lineage>
</organism>
<evidence type="ECO:0000259" key="7">
    <source>
        <dbReference type="Pfam" id="PF02826"/>
    </source>
</evidence>
<dbReference type="STRING" id="713585.THITH_07940"/>